<name>A0ABU4G246_9BACL</name>
<reference evidence="2 3" key="1">
    <citation type="submission" date="2023-06" db="EMBL/GenBank/DDBJ databases">
        <title>Sporosarcina sp. nov., isolated from Korean traditional fermented seafood 'Jeotgal'.</title>
        <authorList>
            <person name="Yang A.-I."/>
            <person name="Shin N.-R."/>
        </authorList>
    </citation>
    <scope>NUCLEOTIDE SEQUENCE [LARGE SCALE GENOMIC DNA]</scope>
    <source>
        <strain evidence="2 3">KCTC3840</strain>
    </source>
</reference>
<keyword evidence="1" id="KW-0472">Membrane</keyword>
<proteinExistence type="predicted"/>
<evidence type="ECO:0000313" key="3">
    <source>
        <dbReference type="Proteomes" id="UP001280629"/>
    </source>
</evidence>
<accession>A0ABU4G246</accession>
<evidence type="ECO:0000313" key="2">
    <source>
        <dbReference type="EMBL" id="MDW0110951.1"/>
    </source>
</evidence>
<feature type="transmembrane region" description="Helical" evidence="1">
    <location>
        <begin position="73"/>
        <end position="93"/>
    </location>
</feature>
<dbReference type="EMBL" id="JAUBDH010000008">
    <property type="protein sequence ID" value="MDW0110951.1"/>
    <property type="molecule type" value="Genomic_DNA"/>
</dbReference>
<organism evidence="2 3">
    <name type="scientific">Sporosarcina aquimarina</name>
    <dbReference type="NCBI Taxonomy" id="114975"/>
    <lineage>
        <taxon>Bacteria</taxon>
        <taxon>Bacillati</taxon>
        <taxon>Bacillota</taxon>
        <taxon>Bacilli</taxon>
        <taxon>Bacillales</taxon>
        <taxon>Caryophanaceae</taxon>
        <taxon>Sporosarcina</taxon>
    </lineage>
</organism>
<protein>
    <submittedName>
        <fullName evidence="2">Uncharacterized protein</fullName>
    </submittedName>
</protein>
<sequence length="96" mass="10977">MKTKHHSWKSYVFLTVSVIVTILMILLDPIAVATKEKLTGLIILLILIGNVVSILMGILTFTYKYERKWIPSIAAIFTFFNVGVMIFFFWFGANFA</sequence>
<dbReference type="Proteomes" id="UP001280629">
    <property type="component" value="Unassembled WGS sequence"/>
</dbReference>
<feature type="transmembrane region" description="Helical" evidence="1">
    <location>
        <begin position="38"/>
        <end position="61"/>
    </location>
</feature>
<feature type="transmembrane region" description="Helical" evidence="1">
    <location>
        <begin position="12"/>
        <end position="32"/>
    </location>
</feature>
<dbReference type="RefSeq" id="WP_317936528.1">
    <property type="nucleotide sequence ID" value="NZ_JAUBDH010000008.1"/>
</dbReference>
<keyword evidence="3" id="KW-1185">Reference proteome</keyword>
<keyword evidence="1" id="KW-1133">Transmembrane helix</keyword>
<evidence type="ECO:0000256" key="1">
    <source>
        <dbReference type="SAM" id="Phobius"/>
    </source>
</evidence>
<comment type="caution">
    <text evidence="2">The sequence shown here is derived from an EMBL/GenBank/DDBJ whole genome shotgun (WGS) entry which is preliminary data.</text>
</comment>
<keyword evidence="1" id="KW-0812">Transmembrane</keyword>
<gene>
    <name evidence="2" type="ORF">QT716_12975</name>
</gene>